<dbReference type="Proteomes" id="UP000015380">
    <property type="component" value="Chromosome"/>
</dbReference>
<reference evidence="3" key="2">
    <citation type="journal article" date="2016" name="Environ. Microbiol. Rep.">
        <title>Analysis of defence systems and a conjugative IncP-1 plasmid in the marine polyaromatic hydrocarbons-degrading bacterium Cycloclasticus sp. 78-ME.</title>
        <authorList>
            <person name="Yakimov M.M."/>
            <person name="Crisafi F."/>
            <person name="Messina E."/>
            <person name="Smedile F."/>
            <person name="Lopatina A."/>
            <person name="Denaro R."/>
            <person name="Pieper D.H."/>
            <person name="Golyshin P.N."/>
            <person name="Giuliano L."/>
        </authorList>
    </citation>
    <scope>NUCLEOTIDE SEQUENCE [LARGE SCALE GENOMIC DNA]</scope>
    <source>
        <strain evidence="3">78-ME</strain>
    </source>
</reference>
<evidence type="ECO:0000313" key="3">
    <source>
        <dbReference type="Proteomes" id="UP000015380"/>
    </source>
</evidence>
<name>S5TA53_9GAMM</name>
<keyword evidence="1" id="KW-0472">Membrane</keyword>
<gene>
    <name evidence="2" type="ORF">CYCME_2309</name>
</gene>
<feature type="transmembrane region" description="Helical" evidence="1">
    <location>
        <begin position="39"/>
        <end position="61"/>
    </location>
</feature>
<evidence type="ECO:0000313" key="2">
    <source>
        <dbReference type="EMBL" id="AGS40621.1"/>
    </source>
</evidence>
<feature type="transmembrane region" description="Helical" evidence="1">
    <location>
        <begin position="73"/>
        <end position="90"/>
    </location>
</feature>
<organism evidence="2 3">
    <name type="scientific">Cycloclasticus zancles 78-ME</name>
    <dbReference type="NCBI Taxonomy" id="1198232"/>
    <lineage>
        <taxon>Bacteria</taxon>
        <taxon>Pseudomonadati</taxon>
        <taxon>Pseudomonadota</taxon>
        <taxon>Gammaproteobacteria</taxon>
        <taxon>Thiotrichales</taxon>
        <taxon>Piscirickettsiaceae</taxon>
        <taxon>Cycloclasticus</taxon>
    </lineage>
</organism>
<evidence type="ECO:0000256" key="1">
    <source>
        <dbReference type="SAM" id="Phobius"/>
    </source>
</evidence>
<proteinExistence type="predicted"/>
<accession>S5TA53</accession>
<keyword evidence="1" id="KW-0812">Transmembrane</keyword>
<reference evidence="2 3" key="1">
    <citation type="submission" date="2013-05" db="EMBL/GenBank/DDBJ databases">
        <title>Between feast and famine: a lifestyle of most important marine PAH-degrading bacterium Cycloclasticus sp. 7ME.</title>
        <authorList>
            <person name="Yakimov M.M."/>
            <person name="Messina E."/>
            <person name="Genovese M."/>
            <person name="Denaro R."/>
            <person name="Crisafi F."/>
            <person name="Russo D."/>
            <person name="Cappello S."/>
            <person name="Santisi S."/>
            <person name="Smedile F."/>
            <person name="Golyshina O.V."/>
            <person name="Tran H."/>
            <person name="Pieper D.H."/>
            <person name="Golyshin P.N."/>
            <person name="Giuliano L."/>
        </authorList>
    </citation>
    <scope>NUCLEOTIDE SEQUENCE [LARGE SCALE GENOMIC DNA]</scope>
    <source>
        <strain evidence="2 3">78-ME</strain>
    </source>
</reference>
<dbReference type="PATRIC" id="fig|1198232.3.peg.2279"/>
<keyword evidence="1" id="KW-1133">Transmembrane helix</keyword>
<dbReference type="EMBL" id="CP005996">
    <property type="protein sequence ID" value="AGS40621.1"/>
    <property type="molecule type" value="Genomic_DNA"/>
</dbReference>
<dbReference type="KEGG" id="cza:CYCME_2309"/>
<dbReference type="HOGENOM" id="CLU_2408336_0_0_6"/>
<feature type="transmembrane region" description="Helical" evidence="1">
    <location>
        <begin position="6"/>
        <end position="27"/>
    </location>
</feature>
<protein>
    <submittedName>
        <fullName evidence="2">Uncharacterized protein</fullName>
    </submittedName>
</protein>
<keyword evidence="3" id="KW-1185">Reference proteome</keyword>
<dbReference type="AlphaFoldDB" id="S5TA53"/>
<sequence length="92" mass="10353">MLRLVVLFGVTKIKMIYAFLPQHFLYLRPLPQMQGSLRPIFGVVLVIGVCGGGQQLVSLQLDSFGASDGVDKLWLLSFIWVIHCFLKIKYGL</sequence>